<protein>
    <submittedName>
        <fullName evidence="1">Uncharacterized protein</fullName>
    </submittedName>
</protein>
<dbReference type="PANTHER" id="PTHR47592:SF27">
    <property type="entry name" value="OS08G0421700 PROTEIN"/>
    <property type="match status" value="1"/>
</dbReference>
<dbReference type="Proteomes" id="UP000237000">
    <property type="component" value="Unassembled WGS sequence"/>
</dbReference>
<dbReference type="EMBL" id="JXTC01000002">
    <property type="protein sequence ID" value="POO03569.1"/>
    <property type="molecule type" value="Genomic_DNA"/>
</dbReference>
<keyword evidence="2" id="KW-1185">Reference proteome</keyword>
<proteinExistence type="predicted"/>
<reference evidence="2" key="1">
    <citation type="submission" date="2016-06" db="EMBL/GenBank/DDBJ databases">
        <title>Parallel loss of symbiosis genes in relatives of nitrogen-fixing non-legume Parasponia.</title>
        <authorList>
            <person name="Van Velzen R."/>
            <person name="Holmer R."/>
            <person name="Bu F."/>
            <person name="Rutten L."/>
            <person name="Van Zeijl A."/>
            <person name="Liu W."/>
            <person name="Santuari L."/>
            <person name="Cao Q."/>
            <person name="Sharma T."/>
            <person name="Shen D."/>
            <person name="Roswanjaya Y."/>
            <person name="Wardhani T."/>
            <person name="Kalhor M.S."/>
            <person name="Jansen J."/>
            <person name="Van den Hoogen J."/>
            <person name="Gungor B."/>
            <person name="Hartog M."/>
            <person name="Hontelez J."/>
            <person name="Verver J."/>
            <person name="Yang W.-C."/>
            <person name="Schijlen E."/>
            <person name="Repin R."/>
            <person name="Schilthuizen M."/>
            <person name="Schranz E."/>
            <person name="Heidstra R."/>
            <person name="Miyata K."/>
            <person name="Fedorova E."/>
            <person name="Kohlen W."/>
            <person name="Bisseling T."/>
            <person name="Smit S."/>
            <person name="Geurts R."/>
        </authorList>
    </citation>
    <scope>NUCLEOTIDE SEQUENCE [LARGE SCALE GENOMIC DNA]</scope>
    <source>
        <strain evidence="2">cv. RG33-2</strain>
    </source>
</reference>
<sequence>MFFKFPILMAINGEENNVVENSNGQQSTIGAISTRSHTQSNQPMEYNQNQLKWLEDDYICRGMILNAMSDPIFDIFRHHLIALELWNAVQSRYVTNDAGNHSFLTNKYIEFRMVDSKSIV</sequence>
<dbReference type="OrthoDB" id="1740512at2759"/>
<dbReference type="InParanoid" id="A0A2P5G0M6"/>
<dbReference type="Pfam" id="PF14223">
    <property type="entry name" value="Retrotran_gag_2"/>
    <property type="match status" value="1"/>
</dbReference>
<gene>
    <name evidence="1" type="ORF">TorRG33x02_007740</name>
</gene>
<name>A0A2P5G0M6_TREOI</name>
<comment type="caution">
    <text evidence="1">The sequence shown here is derived from an EMBL/GenBank/DDBJ whole genome shotgun (WGS) entry which is preliminary data.</text>
</comment>
<dbReference type="PANTHER" id="PTHR47592">
    <property type="entry name" value="PBF68 PROTEIN"/>
    <property type="match status" value="1"/>
</dbReference>
<evidence type="ECO:0000313" key="1">
    <source>
        <dbReference type="EMBL" id="POO03569.1"/>
    </source>
</evidence>
<dbReference type="AlphaFoldDB" id="A0A2P5G0M6"/>
<organism evidence="1 2">
    <name type="scientific">Trema orientale</name>
    <name type="common">Charcoal tree</name>
    <name type="synonym">Celtis orientalis</name>
    <dbReference type="NCBI Taxonomy" id="63057"/>
    <lineage>
        <taxon>Eukaryota</taxon>
        <taxon>Viridiplantae</taxon>
        <taxon>Streptophyta</taxon>
        <taxon>Embryophyta</taxon>
        <taxon>Tracheophyta</taxon>
        <taxon>Spermatophyta</taxon>
        <taxon>Magnoliopsida</taxon>
        <taxon>eudicotyledons</taxon>
        <taxon>Gunneridae</taxon>
        <taxon>Pentapetalae</taxon>
        <taxon>rosids</taxon>
        <taxon>fabids</taxon>
        <taxon>Rosales</taxon>
        <taxon>Cannabaceae</taxon>
        <taxon>Trema</taxon>
    </lineage>
</organism>
<evidence type="ECO:0000313" key="2">
    <source>
        <dbReference type="Proteomes" id="UP000237000"/>
    </source>
</evidence>
<accession>A0A2P5G0M6</accession>